<protein>
    <submittedName>
        <fullName evidence="1">Uncharacterized protein</fullName>
    </submittedName>
</protein>
<dbReference type="KEGG" id="aaeo:BJI67_11160"/>
<dbReference type="AlphaFoldDB" id="A0A1D8K9D1"/>
<evidence type="ECO:0000313" key="1">
    <source>
        <dbReference type="EMBL" id="AOV17545.1"/>
    </source>
</evidence>
<proteinExistence type="predicted"/>
<organism evidence="1 2">
    <name type="scientific">Acidihalobacter aeolianus</name>
    <dbReference type="NCBI Taxonomy" id="2792603"/>
    <lineage>
        <taxon>Bacteria</taxon>
        <taxon>Pseudomonadati</taxon>
        <taxon>Pseudomonadota</taxon>
        <taxon>Gammaproteobacteria</taxon>
        <taxon>Chromatiales</taxon>
        <taxon>Ectothiorhodospiraceae</taxon>
        <taxon>Acidihalobacter</taxon>
    </lineage>
</organism>
<sequence>MRYHDAMLNMLKRILLTLGFAVIPLVAQAQTSMSGGLIESPTCDISAAQWESPDRSQTLLGDPALRRLLQAWAAQPGMRVNIEYPGGEQGVIWANRMVGWLVAFGVPKQAITLFPGAGGGNVLALSLRPSRGGA</sequence>
<reference evidence="1 2" key="1">
    <citation type="submission" date="2016-09" db="EMBL/GenBank/DDBJ databases">
        <title>Acidihalobacter prosperus V6 (DSM14174).</title>
        <authorList>
            <person name="Khaleque H.N."/>
            <person name="Ramsay J.P."/>
            <person name="Murphy R.J.T."/>
            <person name="Kaksonen A.H."/>
            <person name="Boxall N.J."/>
            <person name="Watkin E.L.J."/>
        </authorList>
    </citation>
    <scope>NUCLEOTIDE SEQUENCE [LARGE SCALE GENOMIC DNA]</scope>
    <source>
        <strain evidence="1 2">V6</strain>
    </source>
</reference>
<evidence type="ECO:0000313" key="2">
    <source>
        <dbReference type="Proteomes" id="UP000095342"/>
    </source>
</evidence>
<name>A0A1D8K9D1_9GAMM</name>
<keyword evidence="2" id="KW-1185">Reference proteome</keyword>
<dbReference type="Proteomes" id="UP000095342">
    <property type="component" value="Chromosome"/>
</dbReference>
<dbReference type="RefSeq" id="WP_070073093.1">
    <property type="nucleotide sequence ID" value="NZ_CP017448.1"/>
</dbReference>
<accession>A0A1D8K9D1</accession>
<gene>
    <name evidence="1" type="ORF">BJI67_11160</name>
</gene>
<dbReference type="EMBL" id="CP017448">
    <property type="protein sequence ID" value="AOV17545.1"/>
    <property type="molecule type" value="Genomic_DNA"/>
</dbReference>